<dbReference type="PaxDb" id="29760-VIT_00s2499g00010.t01"/>
<gene>
    <name evidence="1" type="ORF">VIT_00s2499g00010</name>
</gene>
<protein>
    <submittedName>
        <fullName evidence="1">Uncharacterized protein</fullName>
    </submittedName>
</protein>
<keyword evidence="2" id="KW-1185">Reference proteome</keyword>
<sequence length="31" mass="3627">MLFNKKEEKGQDHELSSLVQSVKKKARVLQK</sequence>
<evidence type="ECO:0000313" key="1">
    <source>
        <dbReference type="EMBL" id="CCB61160.1"/>
    </source>
</evidence>
<name>F6I2J3_VITVI</name>
<reference evidence="2" key="1">
    <citation type="journal article" date="2007" name="Nature">
        <title>The grapevine genome sequence suggests ancestral hexaploidization in major angiosperm phyla.</title>
        <authorList>
            <consortium name="The French-Italian Public Consortium for Grapevine Genome Characterization."/>
            <person name="Jaillon O."/>
            <person name="Aury J.-M."/>
            <person name="Noel B."/>
            <person name="Policriti A."/>
            <person name="Clepet C."/>
            <person name="Casagrande A."/>
            <person name="Choisne N."/>
            <person name="Aubourg S."/>
            <person name="Vitulo N."/>
            <person name="Jubin C."/>
            <person name="Vezzi A."/>
            <person name="Legeai F."/>
            <person name="Hugueney P."/>
            <person name="Dasilva C."/>
            <person name="Horner D."/>
            <person name="Mica E."/>
            <person name="Jublot D."/>
            <person name="Poulain J."/>
            <person name="Bruyere C."/>
            <person name="Billault A."/>
            <person name="Segurens B."/>
            <person name="Gouyvenoux M."/>
            <person name="Ugarte E."/>
            <person name="Cattonaro F."/>
            <person name="Anthouard V."/>
            <person name="Vico V."/>
            <person name="Del Fabbro C."/>
            <person name="Alaux M."/>
            <person name="Di Gaspero G."/>
            <person name="Dumas V."/>
            <person name="Felice N."/>
            <person name="Paillard S."/>
            <person name="Juman I."/>
            <person name="Moroldo M."/>
            <person name="Scalabrin S."/>
            <person name="Canaguier A."/>
            <person name="Le Clainche I."/>
            <person name="Malacrida G."/>
            <person name="Durand E."/>
            <person name="Pesole G."/>
            <person name="Laucou V."/>
            <person name="Chatelet P."/>
            <person name="Merdinoglu D."/>
            <person name="Delledonne M."/>
            <person name="Pezzotti M."/>
            <person name="Lecharny A."/>
            <person name="Scarpelli C."/>
            <person name="Artiguenave F."/>
            <person name="Pe M.E."/>
            <person name="Valle G."/>
            <person name="Morgante M."/>
            <person name="Caboche M."/>
            <person name="Adam-Blondon A.-F."/>
            <person name="Weissenbach J."/>
            <person name="Quetier F."/>
            <person name="Wincker P."/>
        </authorList>
    </citation>
    <scope>NUCLEOTIDE SEQUENCE [LARGE SCALE GENOMIC DNA]</scope>
    <source>
        <strain evidence="2">cv. Pinot noir / PN40024</strain>
    </source>
</reference>
<organism evidence="1 2">
    <name type="scientific">Vitis vinifera</name>
    <name type="common">Grape</name>
    <dbReference type="NCBI Taxonomy" id="29760"/>
    <lineage>
        <taxon>Eukaryota</taxon>
        <taxon>Viridiplantae</taxon>
        <taxon>Streptophyta</taxon>
        <taxon>Embryophyta</taxon>
        <taxon>Tracheophyta</taxon>
        <taxon>Spermatophyta</taxon>
        <taxon>Magnoliopsida</taxon>
        <taxon>eudicotyledons</taxon>
        <taxon>Gunneridae</taxon>
        <taxon>Pentapetalae</taxon>
        <taxon>rosids</taxon>
        <taxon>Vitales</taxon>
        <taxon>Vitaceae</taxon>
        <taxon>Viteae</taxon>
        <taxon>Vitis</taxon>
    </lineage>
</organism>
<dbReference type="Proteomes" id="UP000009183">
    <property type="component" value="Unassembled WGS sequence, unordered"/>
</dbReference>
<dbReference type="EMBL" id="FN596720">
    <property type="protein sequence ID" value="CCB61160.1"/>
    <property type="molecule type" value="Genomic_DNA"/>
</dbReference>
<dbReference type="AlphaFoldDB" id="F6I2J3"/>
<dbReference type="InParanoid" id="F6I2J3"/>
<dbReference type="HOGENOM" id="CLU_3400239_0_0_1"/>
<evidence type="ECO:0000313" key="2">
    <source>
        <dbReference type="Proteomes" id="UP000009183"/>
    </source>
</evidence>
<proteinExistence type="predicted"/>
<accession>F6I2J3</accession>